<organism evidence="1 2">
    <name type="scientific">Physcomitrium patens</name>
    <name type="common">Spreading-leaved earth moss</name>
    <name type="synonym">Physcomitrella patens</name>
    <dbReference type="NCBI Taxonomy" id="3218"/>
    <lineage>
        <taxon>Eukaryota</taxon>
        <taxon>Viridiplantae</taxon>
        <taxon>Streptophyta</taxon>
        <taxon>Embryophyta</taxon>
        <taxon>Bryophyta</taxon>
        <taxon>Bryophytina</taxon>
        <taxon>Bryopsida</taxon>
        <taxon>Funariidae</taxon>
        <taxon>Funariales</taxon>
        <taxon>Funariaceae</taxon>
        <taxon>Physcomitrium</taxon>
    </lineage>
</organism>
<accession>A0A7I4ECI0</accession>
<dbReference type="AlphaFoldDB" id="A0A7I4ECI0"/>
<reference evidence="1" key="3">
    <citation type="submission" date="2020-12" db="UniProtKB">
        <authorList>
            <consortium name="EnsemblPlants"/>
        </authorList>
    </citation>
    <scope>IDENTIFICATION</scope>
</reference>
<reference evidence="1 2" key="1">
    <citation type="journal article" date="2008" name="Science">
        <title>The Physcomitrella genome reveals evolutionary insights into the conquest of land by plants.</title>
        <authorList>
            <person name="Rensing S."/>
            <person name="Lang D."/>
            <person name="Zimmer A."/>
            <person name="Terry A."/>
            <person name="Salamov A."/>
            <person name="Shapiro H."/>
            <person name="Nishiyama T."/>
            <person name="Perroud P.-F."/>
            <person name="Lindquist E."/>
            <person name="Kamisugi Y."/>
            <person name="Tanahashi T."/>
            <person name="Sakakibara K."/>
            <person name="Fujita T."/>
            <person name="Oishi K."/>
            <person name="Shin-I T."/>
            <person name="Kuroki Y."/>
            <person name="Toyoda A."/>
            <person name="Suzuki Y."/>
            <person name="Hashimoto A."/>
            <person name="Yamaguchi K."/>
            <person name="Sugano A."/>
            <person name="Kohara Y."/>
            <person name="Fujiyama A."/>
            <person name="Anterola A."/>
            <person name="Aoki S."/>
            <person name="Ashton N."/>
            <person name="Barbazuk W.B."/>
            <person name="Barker E."/>
            <person name="Bennetzen J."/>
            <person name="Bezanilla M."/>
            <person name="Blankenship R."/>
            <person name="Cho S.H."/>
            <person name="Dutcher S."/>
            <person name="Estelle M."/>
            <person name="Fawcett J.A."/>
            <person name="Gundlach H."/>
            <person name="Hanada K."/>
            <person name="Heyl A."/>
            <person name="Hicks K.A."/>
            <person name="Hugh J."/>
            <person name="Lohr M."/>
            <person name="Mayer K."/>
            <person name="Melkozernov A."/>
            <person name="Murata T."/>
            <person name="Nelson D."/>
            <person name="Pils B."/>
            <person name="Prigge M."/>
            <person name="Reiss B."/>
            <person name="Renner T."/>
            <person name="Rombauts S."/>
            <person name="Rushton P."/>
            <person name="Sanderfoot A."/>
            <person name="Schween G."/>
            <person name="Shiu S.-H."/>
            <person name="Stueber K."/>
            <person name="Theodoulou F.L."/>
            <person name="Tu H."/>
            <person name="Van de Peer Y."/>
            <person name="Verrier P.J."/>
            <person name="Waters E."/>
            <person name="Wood A."/>
            <person name="Yang L."/>
            <person name="Cove D."/>
            <person name="Cuming A."/>
            <person name="Hasebe M."/>
            <person name="Lucas S."/>
            <person name="Mishler D.B."/>
            <person name="Reski R."/>
            <person name="Grigoriev I."/>
            <person name="Quatrano R.S."/>
            <person name="Boore J.L."/>
        </authorList>
    </citation>
    <scope>NUCLEOTIDE SEQUENCE [LARGE SCALE GENOMIC DNA]</scope>
    <source>
        <strain evidence="1 2">cv. Gransden 2004</strain>
    </source>
</reference>
<keyword evidence="2" id="KW-1185">Reference proteome</keyword>
<dbReference type="Proteomes" id="UP000006727">
    <property type="component" value="Chromosome 6"/>
</dbReference>
<dbReference type="InParanoid" id="A0A7I4ECI0"/>
<dbReference type="EMBL" id="ABEU02000006">
    <property type="status" value="NOT_ANNOTATED_CDS"/>
    <property type="molecule type" value="Genomic_DNA"/>
</dbReference>
<protein>
    <submittedName>
        <fullName evidence="1">Uncharacterized protein</fullName>
    </submittedName>
</protein>
<evidence type="ECO:0000313" key="1">
    <source>
        <dbReference type="EnsemblPlants" id="Pp3c6_20930V3.2"/>
    </source>
</evidence>
<name>A0A7I4ECI0_PHYPA</name>
<reference evidence="1 2" key="2">
    <citation type="journal article" date="2018" name="Plant J.">
        <title>The Physcomitrella patens chromosome-scale assembly reveals moss genome structure and evolution.</title>
        <authorList>
            <person name="Lang D."/>
            <person name="Ullrich K.K."/>
            <person name="Murat F."/>
            <person name="Fuchs J."/>
            <person name="Jenkins J."/>
            <person name="Haas F.B."/>
            <person name="Piednoel M."/>
            <person name="Gundlach H."/>
            <person name="Van Bel M."/>
            <person name="Meyberg R."/>
            <person name="Vives C."/>
            <person name="Morata J."/>
            <person name="Symeonidi A."/>
            <person name="Hiss M."/>
            <person name="Muchero W."/>
            <person name="Kamisugi Y."/>
            <person name="Saleh O."/>
            <person name="Blanc G."/>
            <person name="Decker E.L."/>
            <person name="van Gessel N."/>
            <person name="Grimwood J."/>
            <person name="Hayes R.D."/>
            <person name="Graham S.W."/>
            <person name="Gunter L.E."/>
            <person name="McDaniel S.F."/>
            <person name="Hoernstein S.N.W."/>
            <person name="Larsson A."/>
            <person name="Li F.W."/>
            <person name="Perroud P.F."/>
            <person name="Phillips J."/>
            <person name="Ranjan P."/>
            <person name="Rokshar D.S."/>
            <person name="Rothfels C.J."/>
            <person name="Schneider L."/>
            <person name="Shu S."/>
            <person name="Stevenson D.W."/>
            <person name="Thummler F."/>
            <person name="Tillich M."/>
            <person name="Villarreal Aguilar J.C."/>
            <person name="Widiez T."/>
            <person name="Wong G.K."/>
            <person name="Wymore A."/>
            <person name="Zhang Y."/>
            <person name="Zimmer A.D."/>
            <person name="Quatrano R.S."/>
            <person name="Mayer K.F.X."/>
            <person name="Goodstein D."/>
            <person name="Casacuberta J.M."/>
            <person name="Vandepoele K."/>
            <person name="Reski R."/>
            <person name="Cuming A.C."/>
            <person name="Tuskan G.A."/>
            <person name="Maumus F."/>
            <person name="Salse J."/>
            <person name="Schmutz J."/>
            <person name="Rensing S.A."/>
        </authorList>
    </citation>
    <scope>NUCLEOTIDE SEQUENCE [LARGE SCALE GENOMIC DNA]</scope>
    <source>
        <strain evidence="1 2">cv. Gransden 2004</strain>
    </source>
</reference>
<proteinExistence type="predicted"/>
<evidence type="ECO:0000313" key="2">
    <source>
        <dbReference type="Proteomes" id="UP000006727"/>
    </source>
</evidence>
<dbReference type="Gramene" id="Pp3c6_20930V3.2">
    <property type="protein sequence ID" value="Pp3c6_20930V3.2"/>
    <property type="gene ID" value="Pp3c6_20930"/>
</dbReference>
<sequence length="122" mass="14118">MCHIRSGPRPVARKDIHFATVESNQRDVEAWTMEQYMAKNARLEEWKSRDDKELGGIEGHQLMNRFDDHDVTNNYDSDSDLETCEPVVFAHMPTEVIDMKVLLQHRQLTRFMAANMPAGINS</sequence>
<dbReference type="EnsemblPlants" id="Pp3c6_20930V3.2">
    <property type="protein sequence ID" value="Pp3c6_20930V3.2"/>
    <property type="gene ID" value="Pp3c6_20930"/>
</dbReference>